<name>A0A3D8RYX0_9EURO</name>
<dbReference type="EMBL" id="PVWQ01000006">
    <property type="protein sequence ID" value="RDW79257.1"/>
    <property type="molecule type" value="Genomic_DNA"/>
</dbReference>
<comment type="caution">
    <text evidence="3">The sequence shown here is derived from an EMBL/GenBank/DDBJ whole genome shotgun (WGS) entry which is preliminary data.</text>
</comment>
<dbReference type="Pfam" id="PF00856">
    <property type="entry name" value="SET"/>
    <property type="match status" value="1"/>
</dbReference>
<dbReference type="AlphaFoldDB" id="A0A3D8RYX0"/>
<dbReference type="InterPro" id="IPR050600">
    <property type="entry name" value="SETD3_SETD6_MTase"/>
</dbReference>
<evidence type="ECO:0000313" key="3">
    <source>
        <dbReference type="EMBL" id="RDW79257.1"/>
    </source>
</evidence>
<feature type="region of interest" description="Disordered" evidence="1">
    <location>
        <begin position="128"/>
        <end position="154"/>
    </location>
</feature>
<sequence>MDLSPGAEHTALTQWAVSHGINIKGIAPARFPGRGLGMVATRVIRKNETMLSVPVNLMLTRDSIPKSFVSLFPEDAMNHALLVALLCHGDSTTQPGLDIWRRVWPSWEDFETSMPIFWPGWLRRSNPDAEDTAQSRRATAAGSAISDSDPRPSPNLSLLPPSISGLWNTIPNQNPKARSNSNSEAAPTYTHEIRYQNLLPRQEKRLLDTWDAVRSVFPETDWKSFAYNWAIINSRSFYYLSPGKEEPTDWNDAIGMVPFADYFNHADDAACEVTFDGDMYRFQASRRYEKGEEVYMSYGAHSNDFLLVEYGFCPDQNPSDGVYLDDIILPELTRSERKELAEREHFGNYEITASGADSSTMAAASIKYMSRSQWRDHVDGASDRGFDASKTASVVRGWIEIYQRECNVTITSLEELLKSEKEKEKVALTLARWKQIQRLCECAVISMTD</sequence>
<dbReference type="PANTHER" id="PTHR13271">
    <property type="entry name" value="UNCHARACTERIZED PUTATIVE METHYLTRANSFERASE"/>
    <property type="match status" value="1"/>
</dbReference>
<dbReference type="Gene3D" id="3.90.1410.10">
    <property type="entry name" value="set domain protein methyltransferase, domain 1"/>
    <property type="match status" value="1"/>
</dbReference>
<dbReference type="PANTHER" id="PTHR13271:SF137">
    <property type="entry name" value="SET DOMAIN-CONTAINING PROTEIN"/>
    <property type="match status" value="1"/>
</dbReference>
<keyword evidence="4" id="KW-1185">Reference proteome</keyword>
<accession>A0A3D8RYX0</accession>
<dbReference type="GO" id="GO:0016279">
    <property type="term" value="F:protein-lysine N-methyltransferase activity"/>
    <property type="evidence" value="ECO:0007669"/>
    <property type="project" value="UniProtKB-ARBA"/>
</dbReference>
<proteinExistence type="predicted"/>
<feature type="domain" description="SET" evidence="2">
    <location>
        <begin position="24"/>
        <end position="299"/>
    </location>
</feature>
<evidence type="ECO:0000259" key="2">
    <source>
        <dbReference type="PROSITE" id="PS50280"/>
    </source>
</evidence>
<dbReference type="OrthoDB" id="341421at2759"/>
<dbReference type="InterPro" id="IPR001214">
    <property type="entry name" value="SET_dom"/>
</dbReference>
<dbReference type="GeneID" id="38116479"/>
<dbReference type="SUPFAM" id="SSF82199">
    <property type="entry name" value="SET domain"/>
    <property type="match status" value="1"/>
</dbReference>
<dbReference type="PROSITE" id="PS50280">
    <property type="entry name" value="SET"/>
    <property type="match status" value="1"/>
</dbReference>
<dbReference type="RefSeq" id="XP_026603957.1">
    <property type="nucleotide sequence ID" value="XM_026748125.1"/>
</dbReference>
<dbReference type="SMART" id="SM00317">
    <property type="entry name" value="SET"/>
    <property type="match status" value="1"/>
</dbReference>
<gene>
    <name evidence="3" type="ORF">DSM5745_06109</name>
</gene>
<evidence type="ECO:0000313" key="4">
    <source>
        <dbReference type="Proteomes" id="UP000256690"/>
    </source>
</evidence>
<dbReference type="InterPro" id="IPR046341">
    <property type="entry name" value="SET_dom_sf"/>
</dbReference>
<protein>
    <recommendedName>
        <fullName evidence="2">SET domain-containing protein</fullName>
    </recommendedName>
</protein>
<evidence type="ECO:0000256" key="1">
    <source>
        <dbReference type="SAM" id="MobiDB-lite"/>
    </source>
</evidence>
<organism evidence="3 4">
    <name type="scientific">Aspergillus mulundensis</name>
    <dbReference type="NCBI Taxonomy" id="1810919"/>
    <lineage>
        <taxon>Eukaryota</taxon>
        <taxon>Fungi</taxon>
        <taxon>Dikarya</taxon>
        <taxon>Ascomycota</taxon>
        <taxon>Pezizomycotina</taxon>
        <taxon>Eurotiomycetes</taxon>
        <taxon>Eurotiomycetidae</taxon>
        <taxon>Eurotiales</taxon>
        <taxon>Aspergillaceae</taxon>
        <taxon>Aspergillus</taxon>
        <taxon>Aspergillus subgen. Nidulantes</taxon>
    </lineage>
</organism>
<dbReference type="Proteomes" id="UP000256690">
    <property type="component" value="Unassembled WGS sequence"/>
</dbReference>
<dbReference type="STRING" id="1810919.A0A3D8RYX0"/>
<reference evidence="3 4" key="1">
    <citation type="journal article" date="2018" name="IMA Fungus">
        <title>IMA Genome-F 9: Draft genome sequence of Annulohypoxylon stygium, Aspergillus mulundensis, Berkeleyomyces basicola (syn. Thielaviopsis basicola), Ceratocystis smalleyi, two Cercospora beticola strains, Coleophoma cylindrospora, Fusarium fracticaudum, Phialophora cf. hyalina, and Morchella septimelata.</title>
        <authorList>
            <person name="Wingfield B.D."/>
            <person name="Bills G.F."/>
            <person name="Dong Y."/>
            <person name="Huang W."/>
            <person name="Nel W.J."/>
            <person name="Swalarsk-Parry B.S."/>
            <person name="Vaghefi N."/>
            <person name="Wilken P.M."/>
            <person name="An Z."/>
            <person name="de Beer Z.W."/>
            <person name="De Vos L."/>
            <person name="Chen L."/>
            <person name="Duong T.A."/>
            <person name="Gao Y."/>
            <person name="Hammerbacher A."/>
            <person name="Kikkert J.R."/>
            <person name="Li Y."/>
            <person name="Li H."/>
            <person name="Li K."/>
            <person name="Li Q."/>
            <person name="Liu X."/>
            <person name="Ma X."/>
            <person name="Naidoo K."/>
            <person name="Pethybridge S.J."/>
            <person name="Sun J."/>
            <person name="Steenkamp E.T."/>
            <person name="van der Nest M.A."/>
            <person name="van Wyk S."/>
            <person name="Wingfield M.J."/>
            <person name="Xiong C."/>
            <person name="Yue Q."/>
            <person name="Zhang X."/>
        </authorList>
    </citation>
    <scope>NUCLEOTIDE SEQUENCE [LARGE SCALE GENOMIC DNA]</scope>
    <source>
        <strain evidence="3 4">DSM 5745</strain>
    </source>
</reference>